<reference evidence="4" key="1">
    <citation type="submission" date="2019-02" db="EMBL/GenBank/DDBJ databases">
        <authorList>
            <person name="Gruber-Vodicka R. H."/>
            <person name="Seah K. B. B."/>
        </authorList>
    </citation>
    <scope>NUCLEOTIDE SEQUENCE</scope>
    <source>
        <strain evidence="5">BECK_BZ198</strain>
        <strain evidence="4">BECK_BZ199</strain>
    </source>
</reference>
<dbReference type="Gene3D" id="1.10.4100.10">
    <property type="entry name" value="2-methylcitrate dehydratase PrpD"/>
    <property type="match status" value="1"/>
</dbReference>
<dbReference type="InterPro" id="IPR042183">
    <property type="entry name" value="MmgE/PrpD_sf_1"/>
</dbReference>
<evidence type="ECO:0000313" key="4">
    <source>
        <dbReference type="EMBL" id="VFK33104.1"/>
    </source>
</evidence>
<dbReference type="EMBL" id="CAADGH010000040">
    <property type="protein sequence ID" value="VFK76058.1"/>
    <property type="molecule type" value="Genomic_DNA"/>
</dbReference>
<dbReference type="SUPFAM" id="SSF103378">
    <property type="entry name" value="2-methylcitrate dehydratase PrpD"/>
    <property type="match status" value="1"/>
</dbReference>
<dbReference type="PANTHER" id="PTHR16943">
    <property type="entry name" value="2-METHYLCITRATE DEHYDRATASE-RELATED"/>
    <property type="match status" value="1"/>
</dbReference>
<evidence type="ECO:0000259" key="2">
    <source>
        <dbReference type="Pfam" id="PF03972"/>
    </source>
</evidence>
<evidence type="ECO:0000256" key="1">
    <source>
        <dbReference type="ARBA" id="ARBA00006174"/>
    </source>
</evidence>
<dbReference type="Pfam" id="PF19305">
    <property type="entry name" value="MmgE_PrpD_C"/>
    <property type="match status" value="1"/>
</dbReference>
<sequence>MKKTISFIHELKWSDLPEAVRHQAKRCLFDTIGCAIAARQTRLSKIVYDFASQMHTGETNRLWLDGRQVSAAGAVLAHGMTIDGLDIHDNCNMVKGHAGVALIPTALAMVEQDKQKFSGPDLLTSLVVGYEIATRAGLALHATACDYHSSGAWNALGCAAIVARHLKLDPESTRHALGIAEYHGPRSQIMRCVDYPTMVKDGSGWGAMAGLTAAWMASLGFTGAPAVTVESEGCRAIWDDIGDQWLILQQDFKRYAVCHWAQPAIAGTLKLVQEHRITPEKIRQIRVFTFHDATCLKERHPKNTDEAQYSLPFPVASAIFHDHIGLAELSGAALDDPKVLELAEAIQLTEDDECNKMFPQKQTARVKIDLTDGTVLNSGLVFAPWDAATTPATDDELQEKFQWLAGDTFPKERIHALETLLWKYDETADAREIFSFLYENR</sequence>
<dbReference type="AlphaFoldDB" id="A0A450XUW3"/>
<dbReference type="GO" id="GO:0016829">
    <property type="term" value="F:lyase activity"/>
    <property type="evidence" value="ECO:0007669"/>
    <property type="project" value="InterPro"/>
</dbReference>
<gene>
    <name evidence="5" type="ORF">BECKMB1821H_GA0114242_104012</name>
    <name evidence="4" type="ORF">BECKMB1821I_GA0114274_104012</name>
</gene>
<feature type="domain" description="MmgE/PrpD C-terminal" evidence="3">
    <location>
        <begin position="255"/>
        <end position="415"/>
    </location>
</feature>
<dbReference type="InterPro" id="IPR045337">
    <property type="entry name" value="MmgE_PrpD_C"/>
</dbReference>
<dbReference type="InterPro" id="IPR005656">
    <property type="entry name" value="MmgE_PrpD"/>
</dbReference>
<evidence type="ECO:0000313" key="5">
    <source>
        <dbReference type="EMBL" id="VFK76058.1"/>
    </source>
</evidence>
<organism evidence="4">
    <name type="scientific">Candidatus Kentrum sp. MB</name>
    <dbReference type="NCBI Taxonomy" id="2138164"/>
    <lineage>
        <taxon>Bacteria</taxon>
        <taxon>Pseudomonadati</taxon>
        <taxon>Pseudomonadota</taxon>
        <taxon>Gammaproteobacteria</taxon>
        <taxon>Candidatus Kentrum</taxon>
    </lineage>
</organism>
<dbReference type="PANTHER" id="PTHR16943:SF8">
    <property type="entry name" value="2-METHYLCITRATE DEHYDRATASE"/>
    <property type="match status" value="1"/>
</dbReference>
<dbReference type="InterPro" id="IPR045336">
    <property type="entry name" value="MmgE_PrpD_N"/>
</dbReference>
<comment type="similarity">
    <text evidence="1">Belongs to the PrpD family.</text>
</comment>
<protein>
    <submittedName>
        <fullName evidence="4">2-methylcitrate dehydratase PrpD</fullName>
    </submittedName>
</protein>
<dbReference type="EMBL" id="CAADFQ010000040">
    <property type="protein sequence ID" value="VFK33104.1"/>
    <property type="molecule type" value="Genomic_DNA"/>
</dbReference>
<accession>A0A450XUW3</accession>
<evidence type="ECO:0000259" key="3">
    <source>
        <dbReference type="Pfam" id="PF19305"/>
    </source>
</evidence>
<feature type="domain" description="MmgE/PrpD N-terminal" evidence="2">
    <location>
        <begin position="6"/>
        <end position="234"/>
    </location>
</feature>
<proteinExistence type="inferred from homology"/>
<dbReference type="Gene3D" id="3.30.1330.120">
    <property type="entry name" value="2-methylcitrate dehydratase PrpD"/>
    <property type="match status" value="1"/>
</dbReference>
<dbReference type="InterPro" id="IPR042188">
    <property type="entry name" value="MmgE/PrpD_sf_2"/>
</dbReference>
<dbReference type="InterPro" id="IPR036148">
    <property type="entry name" value="MmgE/PrpD_sf"/>
</dbReference>
<name>A0A450XUW3_9GAMM</name>
<dbReference type="Pfam" id="PF03972">
    <property type="entry name" value="MmgE_PrpD_N"/>
    <property type="match status" value="1"/>
</dbReference>